<keyword evidence="11" id="KW-0999">Mitochondrion inner membrane</keyword>
<proteinExistence type="inferred from homology"/>
<comment type="subcellular location">
    <subcellularLocation>
        <location evidence="2">Membrane</location>
    </subcellularLocation>
    <subcellularLocation>
        <location evidence="11">Mitochondrion inner membrane</location>
        <topology evidence="11">Single-pass membrane protein</topology>
    </subcellularLocation>
</comment>
<keyword evidence="5" id="KW-0812">Transmembrane</keyword>
<evidence type="ECO:0000256" key="1">
    <source>
        <dbReference type="ARBA" id="ARBA00002689"/>
    </source>
</evidence>
<comment type="function">
    <text evidence="1 11">Component of the MICOS complex, a large protein complex of the mitochondrial inner membrane that plays crucial roles in the maintenance of crista junctions, inner membrane architecture, and formation of contact sites to the outer membrane.</text>
</comment>
<dbReference type="EMBL" id="MCFJ01000013">
    <property type="protein sequence ID" value="ORY59575.1"/>
    <property type="molecule type" value="Genomic_DNA"/>
</dbReference>
<evidence type="ECO:0000256" key="2">
    <source>
        <dbReference type="ARBA" id="ARBA00004370"/>
    </source>
</evidence>
<keyword evidence="6" id="KW-1133">Transmembrane helix</keyword>
<evidence type="ECO:0000256" key="9">
    <source>
        <dbReference type="ARBA" id="ARBA00032159"/>
    </source>
</evidence>
<dbReference type="InParanoid" id="A0A1Y2DLH0"/>
<dbReference type="GO" id="GO:0044284">
    <property type="term" value="C:mitochondrial crista junction"/>
    <property type="evidence" value="ECO:0007669"/>
    <property type="project" value="InterPro"/>
</dbReference>
<evidence type="ECO:0000256" key="8">
    <source>
        <dbReference type="ARBA" id="ARBA00023136"/>
    </source>
</evidence>
<dbReference type="STRING" id="1141098.A0A1Y2DLH0"/>
<dbReference type="Pfam" id="PF17050">
    <property type="entry name" value="AIM5"/>
    <property type="match status" value="1"/>
</dbReference>
<comment type="caution">
    <text evidence="12">The sequence shown here is derived from an EMBL/GenBank/DDBJ whole genome shotgun (WGS) entry which is preliminary data.</text>
</comment>
<evidence type="ECO:0000256" key="6">
    <source>
        <dbReference type="ARBA" id="ARBA00022989"/>
    </source>
</evidence>
<gene>
    <name evidence="12" type="ORF">BCR38DRAFT_351245</name>
</gene>
<dbReference type="GO" id="GO:0042407">
    <property type="term" value="P:cristae formation"/>
    <property type="evidence" value="ECO:0007669"/>
    <property type="project" value="InterPro"/>
</dbReference>
<accession>A0A1Y2DLH0</accession>
<comment type="subunit">
    <text evidence="11">Component of the mitochondrial contact site and cristae organizing system (MICOS) complex.</text>
</comment>
<evidence type="ECO:0000256" key="4">
    <source>
        <dbReference type="ARBA" id="ARBA00018170"/>
    </source>
</evidence>
<evidence type="ECO:0000256" key="11">
    <source>
        <dbReference type="RuleBase" id="RU363010"/>
    </source>
</evidence>
<evidence type="ECO:0000256" key="7">
    <source>
        <dbReference type="ARBA" id="ARBA00023128"/>
    </source>
</evidence>
<dbReference type="OrthoDB" id="4037694at2759"/>
<dbReference type="RefSeq" id="XP_040712149.1">
    <property type="nucleotide sequence ID" value="XM_040856628.1"/>
</dbReference>
<evidence type="ECO:0000256" key="3">
    <source>
        <dbReference type="ARBA" id="ARBA00009188"/>
    </source>
</evidence>
<protein>
    <recommendedName>
        <fullName evidence="4 11">MICOS complex subunit MIC12</fullName>
    </recommendedName>
    <alternativeName>
        <fullName evidence="10 11">Altered inheritance of mitochondria protein 5, mitochondrial</fullName>
    </alternativeName>
    <alternativeName>
        <fullName evidence="9 11">Found in mitochondrial proteome protein 51</fullName>
    </alternativeName>
</protein>
<dbReference type="GeneID" id="63772840"/>
<organism evidence="12 13">
    <name type="scientific">Pseudomassariella vexata</name>
    <dbReference type="NCBI Taxonomy" id="1141098"/>
    <lineage>
        <taxon>Eukaryota</taxon>
        <taxon>Fungi</taxon>
        <taxon>Dikarya</taxon>
        <taxon>Ascomycota</taxon>
        <taxon>Pezizomycotina</taxon>
        <taxon>Sordariomycetes</taxon>
        <taxon>Xylariomycetidae</taxon>
        <taxon>Amphisphaeriales</taxon>
        <taxon>Pseudomassariaceae</taxon>
        <taxon>Pseudomassariella</taxon>
    </lineage>
</organism>
<reference evidence="12 13" key="1">
    <citation type="submission" date="2016-07" db="EMBL/GenBank/DDBJ databases">
        <title>Pervasive Adenine N6-methylation of Active Genes in Fungi.</title>
        <authorList>
            <consortium name="DOE Joint Genome Institute"/>
            <person name="Mondo S.J."/>
            <person name="Dannebaum R.O."/>
            <person name="Kuo R.C."/>
            <person name="Labutti K."/>
            <person name="Haridas S."/>
            <person name="Kuo A."/>
            <person name="Salamov A."/>
            <person name="Ahrendt S.R."/>
            <person name="Lipzen A."/>
            <person name="Sullivan W."/>
            <person name="Andreopoulos W.B."/>
            <person name="Clum A."/>
            <person name="Lindquist E."/>
            <person name="Daum C."/>
            <person name="Ramamoorthy G.K."/>
            <person name="Gryganskyi A."/>
            <person name="Culley D."/>
            <person name="Magnuson J.K."/>
            <person name="James T.Y."/>
            <person name="O'Malley M.A."/>
            <person name="Stajich J.E."/>
            <person name="Spatafora J.W."/>
            <person name="Visel A."/>
            <person name="Grigoriev I.V."/>
        </authorList>
    </citation>
    <scope>NUCLEOTIDE SEQUENCE [LARGE SCALE GENOMIC DNA]</scope>
    <source>
        <strain evidence="12 13">CBS 129021</strain>
    </source>
</reference>
<keyword evidence="7 11" id="KW-0496">Mitochondrion</keyword>
<evidence type="ECO:0000313" key="13">
    <source>
        <dbReference type="Proteomes" id="UP000193689"/>
    </source>
</evidence>
<dbReference type="AlphaFoldDB" id="A0A1Y2DLH0"/>
<dbReference type="GO" id="GO:0061617">
    <property type="term" value="C:MICOS complex"/>
    <property type="evidence" value="ECO:0007669"/>
    <property type="project" value="UniProtKB-UniRule"/>
</dbReference>
<sequence length="279" mass="30178">MGFTTGFTGGITVTLSLAYLTVLAHQRNRDRQSAVLRQQITLISGLTDPLPPVHPPTRAEIVAIQRANLVESAKDRWNAEVEGAVKWVQKTDWDATREGLEIAVGRLWAHAFGKASQEAEKGEHKVEAEFAKAKYLAGVEVRGAEKRVKGIAEEAKSAAGEKARSVAASAKSAYADAKTRGLEAVSKGEQKAEETKGSVFGVIGQGIQKGKEALGIVQVKVVGAEEEVDAKIDEKLGLVERTLQQRYERPGKVNKSVEQALAERYEPVSKKENAVLRGV</sequence>
<evidence type="ECO:0000256" key="5">
    <source>
        <dbReference type="ARBA" id="ARBA00022692"/>
    </source>
</evidence>
<name>A0A1Y2DLH0_9PEZI</name>
<keyword evidence="13" id="KW-1185">Reference proteome</keyword>
<dbReference type="InterPro" id="IPR031463">
    <property type="entry name" value="Mic12"/>
</dbReference>
<keyword evidence="8" id="KW-0472">Membrane</keyword>
<evidence type="ECO:0000256" key="10">
    <source>
        <dbReference type="ARBA" id="ARBA00032985"/>
    </source>
</evidence>
<evidence type="ECO:0000313" key="12">
    <source>
        <dbReference type="EMBL" id="ORY59575.1"/>
    </source>
</evidence>
<comment type="similarity">
    <text evidence="3 11">Belongs to the MICOS complex subunit Mic12 family.</text>
</comment>
<dbReference type="Proteomes" id="UP000193689">
    <property type="component" value="Unassembled WGS sequence"/>
</dbReference>